<name>A0A8X6QGU0_NEPPI</name>
<dbReference type="EMBL" id="BMAW01125521">
    <property type="protein sequence ID" value="GFU12727.1"/>
    <property type="molecule type" value="Genomic_DNA"/>
</dbReference>
<organism evidence="1 3">
    <name type="scientific">Nephila pilipes</name>
    <name type="common">Giant wood spider</name>
    <name type="synonym">Nephila maculata</name>
    <dbReference type="NCBI Taxonomy" id="299642"/>
    <lineage>
        <taxon>Eukaryota</taxon>
        <taxon>Metazoa</taxon>
        <taxon>Ecdysozoa</taxon>
        <taxon>Arthropoda</taxon>
        <taxon>Chelicerata</taxon>
        <taxon>Arachnida</taxon>
        <taxon>Araneae</taxon>
        <taxon>Araneomorphae</taxon>
        <taxon>Entelegynae</taxon>
        <taxon>Araneoidea</taxon>
        <taxon>Nephilidae</taxon>
        <taxon>Nephila</taxon>
    </lineage>
</organism>
<dbReference type="EMBL" id="BMAW01036566">
    <property type="protein sequence ID" value="GFU44572.1"/>
    <property type="molecule type" value="Genomic_DNA"/>
</dbReference>
<accession>A0A8X6QGU0</accession>
<gene>
    <name evidence="2" type="ORF">NPIL_151501</name>
    <name evidence="1" type="ORF">NPIL_293461</name>
</gene>
<comment type="caution">
    <text evidence="1">The sequence shown here is derived from an EMBL/GenBank/DDBJ whole genome shotgun (WGS) entry which is preliminary data.</text>
</comment>
<evidence type="ECO:0000313" key="3">
    <source>
        <dbReference type="Proteomes" id="UP000887013"/>
    </source>
</evidence>
<evidence type="ECO:0000313" key="2">
    <source>
        <dbReference type="EMBL" id="GFU44572.1"/>
    </source>
</evidence>
<evidence type="ECO:0000313" key="1">
    <source>
        <dbReference type="EMBL" id="GFU12727.1"/>
    </source>
</evidence>
<sequence>MQADRIRTKRAAGSAEKERVQWFGKITAAKSIPE</sequence>
<reference evidence="1" key="1">
    <citation type="submission" date="2020-08" db="EMBL/GenBank/DDBJ databases">
        <title>Multicomponent nature underlies the extraordinary mechanical properties of spider dragline silk.</title>
        <authorList>
            <person name="Kono N."/>
            <person name="Nakamura H."/>
            <person name="Mori M."/>
            <person name="Yoshida Y."/>
            <person name="Ohtoshi R."/>
            <person name="Malay A.D."/>
            <person name="Moran D.A.P."/>
            <person name="Tomita M."/>
            <person name="Numata K."/>
            <person name="Arakawa K."/>
        </authorList>
    </citation>
    <scope>NUCLEOTIDE SEQUENCE</scope>
</reference>
<dbReference type="AlphaFoldDB" id="A0A8X6QGU0"/>
<protein>
    <submittedName>
        <fullName evidence="1">Uncharacterized protein</fullName>
    </submittedName>
</protein>
<proteinExistence type="predicted"/>
<dbReference type="Proteomes" id="UP000887013">
    <property type="component" value="Unassembled WGS sequence"/>
</dbReference>
<keyword evidence="3" id="KW-1185">Reference proteome</keyword>
<feature type="non-terminal residue" evidence="1">
    <location>
        <position position="34"/>
    </location>
</feature>